<evidence type="ECO:0000259" key="2">
    <source>
        <dbReference type="Pfam" id="PF24034"/>
    </source>
</evidence>
<dbReference type="InterPro" id="IPR055767">
    <property type="entry name" value="DUF7343"/>
</dbReference>
<keyword evidence="1" id="KW-0472">Membrane</keyword>
<dbReference type="Pfam" id="PF24034">
    <property type="entry name" value="DUF7343"/>
    <property type="match status" value="1"/>
</dbReference>
<keyword evidence="4" id="KW-1185">Reference proteome</keyword>
<accession>N0BAZ3</accession>
<gene>
    <name evidence="3" type="ORF">Asulf_00132</name>
</gene>
<proteinExistence type="predicted"/>
<keyword evidence="1" id="KW-1133">Transmembrane helix</keyword>
<dbReference type="HOGENOM" id="CLU_062160_0_0_2"/>
<dbReference type="STRING" id="387631.Asulf_00132"/>
<sequence>MKKIYSLRLDFIEMHGTLRLLILIVSLLVIPVADASVIHGKIFSWENFKPLDGAVVEINTKPVQKKVTENGSYIFESILPGNYTIKAYYWQDGELLYWEENITIVSEGKYVLDMVLFPKLESPDVSGLDKVEFSLGKDEEVDQSYLAVVAVVVVVTVTAVAYFWKTRLRKTEKIEEVEMEDIDLPDDLKEVLNILMKEGGRITQKELRKKLGYSEAKVSLMIADLERRGIVEKIKKGRGNIIFLRDEFLRK</sequence>
<feature type="domain" description="DUF7343" evidence="2">
    <location>
        <begin position="186"/>
        <end position="244"/>
    </location>
</feature>
<keyword evidence="1" id="KW-0812">Transmembrane</keyword>
<evidence type="ECO:0000313" key="3">
    <source>
        <dbReference type="EMBL" id="AGK60168.1"/>
    </source>
</evidence>
<evidence type="ECO:0000256" key="1">
    <source>
        <dbReference type="SAM" id="Phobius"/>
    </source>
</evidence>
<dbReference type="SUPFAM" id="SSF49452">
    <property type="entry name" value="Starch-binding domain-like"/>
    <property type="match status" value="1"/>
</dbReference>
<feature type="transmembrane region" description="Helical" evidence="1">
    <location>
        <begin position="144"/>
        <end position="164"/>
    </location>
</feature>
<dbReference type="InterPro" id="IPR036390">
    <property type="entry name" value="WH_DNA-bd_sf"/>
</dbReference>
<dbReference type="Gene3D" id="1.10.10.10">
    <property type="entry name" value="Winged helix-like DNA-binding domain superfamily/Winged helix DNA-binding domain"/>
    <property type="match status" value="1"/>
</dbReference>
<protein>
    <submittedName>
        <fullName evidence="3">Putative membrane-associated protein/domain protein</fullName>
    </submittedName>
</protein>
<dbReference type="SUPFAM" id="SSF46785">
    <property type="entry name" value="Winged helix' DNA-binding domain"/>
    <property type="match status" value="1"/>
</dbReference>
<dbReference type="Gene3D" id="2.60.40.1120">
    <property type="entry name" value="Carboxypeptidase-like, regulatory domain"/>
    <property type="match status" value="1"/>
</dbReference>
<dbReference type="InterPro" id="IPR013784">
    <property type="entry name" value="Carb-bd-like_fold"/>
</dbReference>
<dbReference type="eggNOG" id="arCOG00377">
    <property type="taxonomic scope" value="Archaea"/>
</dbReference>
<evidence type="ECO:0000313" key="4">
    <source>
        <dbReference type="Proteomes" id="UP000013307"/>
    </source>
</evidence>
<dbReference type="Proteomes" id="UP000013307">
    <property type="component" value="Chromosome"/>
</dbReference>
<dbReference type="EMBL" id="CP005290">
    <property type="protein sequence ID" value="AGK60168.1"/>
    <property type="molecule type" value="Genomic_DNA"/>
</dbReference>
<dbReference type="AlphaFoldDB" id="N0BAZ3"/>
<name>N0BAZ3_9EURY</name>
<dbReference type="KEGG" id="ast:Asulf_00132"/>
<dbReference type="InterPro" id="IPR036388">
    <property type="entry name" value="WH-like_DNA-bd_sf"/>
</dbReference>
<dbReference type="GO" id="GO:0030246">
    <property type="term" value="F:carbohydrate binding"/>
    <property type="evidence" value="ECO:0007669"/>
    <property type="project" value="InterPro"/>
</dbReference>
<reference evidence="3 4" key="1">
    <citation type="journal article" date="2013" name="Genome Announc.">
        <title>Complete Genome Sequence of the Thermophilic and Facultatively Chemolithoautotrophic Sulfate Reducer Archaeoglobus sulfaticallidus Strain PM70-1T.</title>
        <authorList>
            <person name="Stokke R."/>
            <person name="Hocking W.P."/>
            <person name="Steinsbu B.O."/>
            <person name="Steen I.H."/>
        </authorList>
    </citation>
    <scope>NUCLEOTIDE SEQUENCE [LARGE SCALE GENOMIC DNA]</scope>
    <source>
        <strain evidence="3">PM70-1</strain>
    </source>
</reference>
<organism evidence="3 4">
    <name type="scientific">Archaeoglobus sulfaticallidus PM70-1</name>
    <dbReference type="NCBI Taxonomy" id="387631"/>
    <lineage>
        <taxon>Archaea</taxon>
        <taxon>Methanobacteriati</taxon>
        <taxon>Methanobacteriota</taxon>
        <taxon>Archaeoglobi</taxon>
        <taxon>Archaeoglobales</taxon>
        <taxon>Archaeoglobaceae</taxon>
        <taxon>Archaeoglobus</taxon>
    </lineage>
</organism>